<dbReference type="InterPro" id="IPR002736">
    <property type="entry name" value="CitG"/>
</dbReference>
<evidence type="ECO:0000256" key="6">
    <source>
        <dbReference type="ARBA" id="ARBA00048574"/>
    </source>
</evidence>
<dbReference type="InterPro" id="IPR005551">
    <property type="entry name" value="CitX"/>
</dbReference>
<dbReference type="GO" id="GO:0050519">
    <property type="term" value="F:holo-citrate lyase synthase activity"/>
    <property type="evidence" value="ECO:0007669"/>
    <property type="project" value="UniProtKB-EC"/>
</dbReference>
<protein>
    <recommendedName>
        <fullName evidence="7">Probable 2-(5''-triphosphoribosyl)-3'-dephosphocoenzyme-A synthase</fullName>
        <shortName evidence="7">2-(5''-triphosphoribosyl)-3'-dephospho-CoA synthase</shortName>
        <ecNumber evidence="7">2.4.2.52</ecNumber>
    </recommendedName>
</protein>
<dbReference type="AlphaFoldDB" id="G4Q3U2"/>
<dbReference type="NCBIfam" id="TIGR03124">
    <property type="entry name" value="citrate_citX"/>
    <property type="match status" value="1"/>
</dbReference>
<evidence type="ECO:0000256" key="2">
    <source>
        <dbReference type="ARBA" id="ARBA00022679"/>
    </source>
</evidence>
<dbReference type="Pfam" id="PF03802">
    <property type="entry name" value="CitX"/>
    <property type="match status" value="1"/>
</dbReference>
<dbReference type="PANTHER" id="PTHR30201">
    <property type="entry name" value="TRIPHOSPHORIBOSYL-DEPHOSPHO-COA SYNTHASE"/>
    <property type="match status" value="1"/>
</dbReference>
<dbReference type="GO" id="GO:0005524">
    <property type="term" value="F:ATP binding"/>
    <property type="evidence" value="ECO:0007669"/>
    <property type="project" value="UniProtKB-KW"/>
</dbReference>
<dbReference type="EC" id="2.4.2.52" evidence="7"/>
<dbReference type="GO" id="GO:0051191">
    <property type="term" value="P:prosthetic group biosynthetic process"/>
    <property type="evidence" value="ECO:0007669"/>
    <property type="project" value="InterPro"/>
</dbReference>
<keyword evidence="3" id="KW-0548">Nucleotidyltransferase</keyword>
<evidence type="ECO:0000256" key="3">
    <source>
        <dbReference type="ARBA" id="ARBA00022695"/>
    </source>
</evidence>
<keyword evidence="2 7" id="KW-0808">Transferase</keyword>
<comment type="catalytic activity">
    <reaction evidence="1 7">
        <text>3'-dephospho-CoA + ATP = 2'-(5''-triphospho-alpha-D-ribosyl)-3'-dephospho-CoA + adenine</text>
        <dbReference type="Rhea" id="RHEA:15117"/>
        <dbReference type="ChEBI" id="CHEBI:16708"/>
        <dbReference type="ChEBI" id="CHEBI:30616"/>
        <dbReference type="ChEBI" id="CHEBI:57328"/>
        <dbReference type="ChEBI" id="CHEBI:61378"/>
        <dbReference type="EC" id="2.4.2.52"/>
    </reaction>
</comment>
<evidence type="ECO:0000256" key="5">
    <source>
        <dbReference type="ARBA" id="ARBA00022840"/>
    </source>
</evidence>
<dbReference type="GO" id="GO:0046917">
    <property type="term" value="F:triphosphoribosyl-dephospho-CoA synthase activity"/>
    <property type="evidence" value="ECO:0007669"/>
    <property type="project" value="UniProtKB-UniRule"/>
</dbReference>
<dbReference type="PATRIC" id="fig|568816.4.peg.557"/>
<dbReference type="HOGENOM" id="CLU_048409_1_0_9"/>
<dbReference type="InterPro" id="IPR017551">
    <property type="entry name" value="TriPribosyl-deP-CoA_syn_CitG"/>
</dbReference>
<keyword evidence="4 7" id="KW-0547">Nucleotide-binding</keyword>
<keyword evidence="5 7" id="KW-0067">ATP-binding</keyword>
<comment type="similarity">
    <text evidence="7">Belongs to the CitG/MdcB family.</text>
</comment>
<dbReference type="EMBL" id="CP003058">
    <property type="protein sequence ID" value="AEQ21815.1"/>
    <property type="molecule type" value="Genomic_DNA"/>
</dbReference>
<organism evidence="8 9">
    <name type="scientific">Acidaminococcus intestini (strain RyC-MR95)</name>
    <dbReference type="NCBI Taxonomy" id="568816"/>
    <lineage>
        <taxon>Bacteria</taxon>
        <taxon>Bacillati</taxon>
        <taxon>Bacillota</taxon>
        <taxon>Negativicutes</taxon>
        <taxon>Acidaminococcales</taxon>
        <taxon>Acidaminococcaceae</taxon>
        <taxon>Acidaminococcus</taxon>
    </lineage>
</organism>
<keyword evidence="9" id="KW-1185">Reference proteome</keyword>
<dbReference type="Pfam" id="PF01874">
    <property type="entry name" value="CitG"/>
    <property type="match status" value="1"/>
</dbReference>
<dbReference type="PANTHER" id="PTHR30201:SF2">
    <property type="entry name" value="2-(5''-TRIPHOSPHORIBOSYL)-3'-DEPHOSPHOCOENZYME-A SYNTHASE"/>
    <property type="match status" value="1"/>
</dbReference>
<evidence type="ECO:0000256" key="7">
    <source>
        <dbReference type="HAMAP-Rule" id="MF_00397"/>
    </source>
</evidence>
<dbReference type="STRING" id="568816.Acin_0575"/>
<dbReference type="Gene3D" id="1.10.4200.10">
    <property type="entry name" value="Triphosphoribosyl-dephospho-CoA protein"/>
    <property type="match status" value="1"/>
</dbReference>
<gene>
    <name evidence="7 8" type="primary">citG</name>
    <name evidence="8" type="ordered locus">Acin_0575</name>
</gene>
<comment type="catalytic activity">
    <reaction evidence="6">
        <text>apo-[citrate lyase ACP] + 2'-(5''-triphospho-alpha-D-ribosyl)-3'-dephospho-CoA = holo-[citrate lyase ACP] + diphosphate</text>
        <dbReference type="Rhea" id="RHEA:16333"/>
        <dbReference type="Rhea" id="RHEA-COMP:10157"/>
        <dbReference type="Rhea" id="RHEA-COMP:10158"/>
        <dbReference type="ChEBI" id="CHEBI:29999"/>
        <dbReference type="ChEBI" id="CHEBI:33019"/>
        <dbReference type="ChEBI" id="CHEBI:61378"/>
        <dbReference type="ChEBI" id="CHEBI:82683"/>
        <dbReference type="EC" id="2.7.7.61"/>
    </reaction>
</comment>
<dbReference type="KEGG" id="ain:Acin_0575"/>
<dbReference type="eggNOG" id="COG1767">
    <property type="taxonomic scope" value="Bacteria"/>
</dbReference>
<dbReference type="eggNOG" id="COG3697">
    <property type="taxonomic scope" value="Bacteria"/>
</dbReference>
<name>G4Q3U2_ACIIR</name>
<accession>G4Q3U2</accession>
<dbReference type="InParanoid" id="G4Q3U2"/>
<evidence type="ECO:0000313" key="8">
    <source>
        <dbReference type="EMBL" id="AEQ21815.1"/>
    </source>
</evidence>
<proteinExistence type="inferred from homology"/>
<evidence type="ECO:0000256" key="4">
    <source>
        <dbReference type="ARBA" id="ARBA00022741"/>
    </source>
</evidence>
<reference evidence="8 9" key="1">
    <citation type="journal article" date="2011" name="J. Bacteriol.">
        <title>Complete genome sequence of Acidaminococcus intestini RYC-MR95, a Gram-negative bacterium from the phylum Firmicutes.</title>
        <authorList>
            <person name="D'Auria G."/>
            <person name="Galan J.C."/>
            <person name="Rodriguez-Alcayna M."/>
            <person name="Moya A."/>
            <person name="Baquero F."/>
            <person name="Latorre A."/>
        </authorList>
    </citation>
    <scope>NUCLEOTIDE SEQUENCE [LARGE SCALE GENOMIC DNA]</scope>
    <source>
        <strain evidence="8 9">RyC-MR95</strain>
    </source>
</reference>
<evidence type="ECO:0000256" key="1">
    <source>
        <dbReference type="ARBA" id="ARBA00001210"/>
    </source>
</evidence>
<evidence type="ECO:0000313" key="9">
    <source>
        <dbReference type="Proteomes" id="UP000007093"/>
    </source>
</evidence>
<dbReference type="NCBIfam" id="TIGR03125">
    <property type="entry name" value="citrate_citG"/>
    <property type="match status" value="1"/>
</dbReference>
<dbReference type="HAMAP" id="MF_00397">
    <property type="entry name" value="CitG"/>
    <property type="match status" value="1"/>
</dbReference>
<dbReference type="Proteomes" id="UP000007093">
    <property type="component" value="Chromosome"/>
</dbReference>
<sequence length="451" mass="50256">MEVPDMLRARDGRALAQRKLLERFHKPLLFFTMNIPGPQKVSPLIRIGFEEGVRRLEKALVGAGIPILFHKVIDYKTGYEKYYVLDGAAGTVKDIAARLENEDRLGRLFDMDVLDTNGRKLSREELGLPERRCFVCSEPAKGCARSRKHSLPVLIRNVERILTDFVLSHTQDSMKEALLGEVTATPKPGLVDLDNPGAHDDMDQETFKKSTEAILPHLLSMAETGWNFAGSGEALFRTLRPMGAAAEKAMFRATGNVNTHKGIIFSLGTVSAFTLRALKRDHRVKGETILKEVGETVTPILEEDFRKIDPYHPHTHGEVLYIKEGCRGIRGEAMDGFPAVSSIGLPALRELFTEKKGTNEIYIETLLRLMAGVEDTNILSRSDRQTLYYAQQAAQDILQKGGAFTEEGLAAVWKLNDDFVARHISPGGCADLLILSIFLYRMESLFQGLST</sequence>